<dbReference type="GO" id="GO:0042956">
    <property type="term" value="P:maltodextrin transmembrane transport"/>
    <property type="evidence" value="ECO:0007669"/>
    <property type="project" value="TreeGrafter"/>
</dbReference>
<evidence type="ECO:0000256" key="4">
    <source>
        <dbReference type="ARBA" id="ARBA00022475"/>
    </source>
</evidence>
<dbReference type="PROSITE" id="PS50928">
    <property type="entry name" value="ABC_TM1"/>
    <property type="match status" value="1"/>
</dbReference>
<evidence type="ECO:0000256" key="1">
    <source>
        <dbReference type="ARBA" id="ARBA00004651"/>
    </source>
</evidence>
<comment type="similarity">
    <text evidence="2">Belongs to the binding-protein-dependent transport system permease family. MalFG subfamily.</text>
</comment>
<feature type="transmembrane region" description="Helical" evidence="9">
    <location>
        <begin position="741"/>
        <end position="762"/>
    </location>
</feature>
<dbReference type="SUPFAM" id="SSF161098">
    <property type="entry name" value="MetI-like"/>
    <property type="match status" value="1"/>
</dbReference>
<dbReference type="RefSeq" id="WP_100254023.1">
    <property type="nucleotide sequence ID" value="NZ_CP024870.1"/>
</dbReference>
<dbReference type="AlphaFoldDB" id="A0A2K8KNC6"/>
<comment type="subcellular location">
    <subcellularLocation>
        <location evidence="1 9">Cell membrane</location>
        <topology evidence="1 9">Multi-pass membrane protein</topology>
    </subcellularLocation>
</comment>
<evidence type="ECO:0000256" key="5">
    <source>
        <dbReference type="ARBA" id="ARBA00022597"/>
    </source>
</evidence>
<accession>A0A2K8KNC6</accession>
<evidence type="ECO:0000256" key="2">
    <source>
        <dbReference type="ARBA" id="ARBA00009047"/>
    </source>
</evidence>
<feature type="transmembrane region" description="Helical" evidence="9">
    <location>
        <begin position="678"/>
        <end position="705"/>
    </location>
</feature>
<keyword evidence="7 9" id="KW-1133">Transmembrane helix</keyword>
<evidence type="ECO:0000313" key="12">
    <source>
        <dbReference type="Proteomes" id="UP000231179"/>
    </source>
</evidence>
<dbReference type="GO" id="GO:0015423">
    <property type="term" value="F:ABC-type maltose transporter activity"/>
    <property type="evidence" value="ECO:0007669"/>
    <property type="project" value="TreeGrafter"/>
</dbReference>
<dbReference type="EMBL" id="CP024870">
    <property type="protein sequence ID" value="ATX70456.1"/>
    <property type="molecule type" value="Genomic_DNA"/>
</dbReference>
<feature type="transmembrane region" description="Helical" evidence="9">
    <location>
        <begin position="427"/>
        <end position="448"/>
    </location>
</feature>
<feature type="transmembrane region" description="Helical" evidence="9">
    <location>
        <begin position="623"/>
        <end position="644"/>
    </location>
</feature>
<evidence type="ECO:0000256" key="9">
    <source>
        <dbReference type="RuleBase" id="RU363032"/>
    </source>
</evidence>
<gene>
    <name evidence="11" type="primary">ganP</name>
    <name evidence="11" type="ORF">SCLAR_v1c01250</name>
</gene>
<dbReference type="Proteomes" id="UP000231179">
    <property type="component" value="Chromosome"/>
</dbReference>
<dbReference type="Pfam" id="PF00528">
    <property type="entry name" value="BPD_transp_1"/>
    <property type="match status" value="1"/>
</dbReference>
<evidence type="ECO:0000256" key="6">
    <source>
        <dbReference type="ARBA" id="ARBA00022692"/>
    </source>
</evidence>
<dbReference type="GO" id="GO:1990060">
    <property type="term" value="C:maltose transport complex"/>
    <property type="evidence" value="ECO:0007669"/>
    <property type="project" value="TreeGrafter"/>
</dbReference>
<sequence>MKQAEMEMFRAYSASDNKNSVIDFEQTKRTIKKVEQKEYKEKIVALKNYIKLHMQGKSIFRLSLLTIQVKTKQMFSKKDSANKQDAEFIKKIWSDRAATKKEYGRQYYKTQVNIIKEEYKNNLLKNINTFKSKKKNISENKLLVSRDGVIHDNKFLNVRTEKILDVKKQVKEVKLNFKSDSSISKKLNKLKLKVLVEELNSKISYEGEFKFKIYNSKYIYLEKLLELKKASREAIAKNKTLLKEVDSKSQKLEIKKIKKEELKLFFKKISTNLKELFTRKIKYKNFKQNNMLFYNEYKSQITKRSSHLKYFELLHKSKSLKISENMNKRKLSLEHKAEISEIYEKTPIIYSWWKVCLATVLTIILPGLGTLINKQFIKGALQILASVFFYILLLYAMGFGNIEGDGIFGLRKLGHADNLWEVGDARYFIIEGSLAVLFLTMFIMWNLINAYGTYKISIASKNGARVKTWTESKNYFTDIGYPVMTSIPTIAMLLVVVLIPIVTTFLLAFTNYKPNNAANFQWDGFNRFKEIFTPEWAETMQNIFGWTMIWTVFTWLSAFIISLTLATVLNNKRVKGKLLFRLIYVLPWAIPGFITILLFKIMFLPGSILSNFFGNDTFQSVPLYAKISVIMIQMWSGYCVNLVLITGILQSITTDLYEAAEIDGAKGSSKLFKITLPLIIYQMTPILVGQFMGAFNNFGIIYLYLDGGPYFTDVNLQGGAGATETIASLIYKLISAGKAGLASAMNIIVSGVIVAISVTILMRSKSVKGGVA</sequence>
<proteinExistence type="inferred from homology"/>
<reference evidence="11 12" key="1">
    <citation type="submission" date="2017-11" db="EMBL/GenBank/DDBJ databases">
        <title>Complete genome sequence of Spiroplasma clarkii CN-5 (DSM 19994).</title>
        <authorList>
            <person name="Tsai Y.-M."/>
            <person name="Chang A."/>
            <person name="Lo W.-S."/>
            <person name="Kuo C.-H."/>
        </authorList>
    </citation>
    <scope>NUCLEOTIDE SEQUENCE [LARGE SCALE GENOMIC DNA]</scope>
    <source>
        <strain evidence="11 12">CN-5</strain>
    </source>
</reference>
<evidence type="ECO:0000256" key="7">
    <source>
        <dbReference type="ARBA" id="ARBA00022989"/>
    </source>
</evidence>
<dbReference type="SUPFAM" id="SSF160964">
    <property type="entry name" value="MalF N-terminal region-like"/>
    <property type="match status" value="1"/>
</dbReference>
<keyword evidence="4" id="KW-1003">Cell membrane</keyword>
<dbReference type="InterPro" id="IPR000515">
    <property type="entry name" value="MetI-like"/>
</dbReference>
<dbReference type="PANTHER" id="PTHR47314:SF1">
    <property type="entry name" value="MALTOSE_MALTODEXTRIN TRANSPORT SYSTEM PERMEASE PROTEIN MALF"/>
    <property type="match status" value="1"/>
</dbReference>
<feature type="transmembrane region" description="Helical" evidence="9">
    <location>
        <begin position="350"/>
        <end position="371"/>
    </location>
</feature>
<dbReference type="Gene3D" id="1.10.3720.10">
    <property type="entry name" value="MetI-like"/>
    <property type="match status" value="1"/>
</dbReference>
<evidence type="ECO:0000313" key="11">
    <source>
        <dbReference type="EMBL" id="ATX70456.1"/>
    </source>
</evidence>
<feature type="transmembrane region" description="Helical" evidence="9">
    <location>
        <begin position="490"/>
        <end position="509"/>
    </location>
</feature>
<feature type="domain" description="ABC transmembrane type-1" evidence="10">
    <location>
        <begin position="544"/>
        <end position="760"/>
    </location>
</feature>
<organism evidence="11 12">
    <name type="scientific">Spiroplasma clarkii</name>
    <dbReference type="NCBI Taxonomy" id="2139"/>
    <lineage>
        <taxon>Bacteria</taxon>
        <taxon>Bacillati</taxon>
        <taxon>Mycoplasmatota</taxon>
        <taxon>Mollicutes</taxon>
        <taxon>Entomoplasmatales</taxon>
        <taxon>Spiroplasmataceae</taxon>
        <taxon>Spiroplasma</taxon>
    </lineage>
</organism>
<dbReference type="InterPro" id="IPR035906">
    <property type="entry name" value="MetI-like_sf"/>
</dbReference>
<protein>
    <submittedName>
        <fullName evidence="11">Arabinogalactan oligomer / maltooligosaccharide transport system permease protein</fullName>
    </submittedName>
</protein>
<feature type="transmembrane region" description="Helical" evidence="9">
    <location>
        <begin position="543"/>
        <end position="566"/>
    </location>
</feature>
<dbReference type="PANTHER" id="PTHR47314">
    <property type="entry name" value="MALTOSE/MALTODEXTRIN TRANSPORT SYSTEM PERMEASE PROTEIN MALF"/>
    <property type="match status" value="1"/>
</dbReference>
<keyword evidence="8 9" id="KW-0472">Membrane</keyword>
<keyword evidence="3 9" id="KW-0813">Transport</keyword>
<dbReference type="CDD" id="cd06261">
    <property type="entry name" value="TM_PBP2"/>
    <property type="match status" value="1"/>
</dbReference>
<keyword evidence="5" id="KW-0762">Sugar transport</keyword>
<name>A0A2K8KNC6_9MOLU</name>
<evidence type="ECO:0000256" key="8">
    <source>
        <dbReference type="ARBA" id="ARBA00023136"/>
    </source>
</evidence>
<keyword evidence="12" id="KW-1185">Reference proteome</keyword>
<evidence type="ECO:0000259" key="10">
    <source>
        <dbReference type="PROSITE" id="PS50928"/>
    </source>
</evidence>
<keyword evidence="6 9" id="KW-0812">Transmembrane</keyword>
<feature type="transmembrane region" description="Helical" evidence="9">
    <location>
        <begin position="383"/>
        <end position="402"/>
    </location>
</feature>
<evidence type="ECO:0000256" key="3">
    <source>
        <dbReference type="ARBA" id="ARBA00022448"/>
    </source>
</evidence>
<feature type="transmembrane region" description="Helical" evidence="9">
    <location>
        <begin position="578"/>
        <end position="603"/>
    </location>
</feature>